<reference evidence="15" key="2">
    <citation type="submission" date="2025-08" db="UniProtKB">
        <authorList>
            <consortium name="Ensembl"/>
        </authorList>
    </citation>
    <scope>IDENTIFICATION</scope>
</reference>
<dbReference type="Gene3D" id="3.80.10.10">
    <property type="entry name" value="Ribonuclease Inhibitor"/>
    <property type="match status" value="1"/>
</dbReference>
<dbReference type="GO" id="GO:0016020">
    <property type="term" value="C:membrane"/>
    <property type="evidence" value="ECO:0007669"/>
    <property type="project" value="UniProtKB-SubCell"/>
</dbReference>
<accession>G1KN95</accession>
<evidence type="ECO:0000256" key="10">
    <source>
        <dbReference type="ARBA" id="ARBA00023157"/>
    </source>
</evidence>
<organism evidence="15 16">
    <name type="scientific">Anolis carolinensis</name>
    <name type="common">Green anole</name>
    <name type="synonym">American chameleon</name>
    <dbReference type="NCBI Taxonomy" id="28377"/>
    <lineage>
        <taxon>Eukaryota</taxon>
        <taxon>Metazoa</taxon>
        <taxon>Chordata</taxon>
        <taxon>Craniata</taxon>
        <taxon>Vertebrata</taxon>
        <taxon>Euteleostomi</taxon>
        <taxon>Lepidosauria</taxon>
        <taxon>Squamata</taxon>
        <taxon>Bifurcata</taxon>
        <taxon>Unidentata</taxon>
        <taxon>Episquamata</taxon>
        <taxon>Toxicofera</taxon>
        <taxon>Iguania</taxon>
        <taxon>Dactyloidae</taxon>
        <taxon>Anolis</taxon>
    </lineage>
</organism>
<dbReference type="PANTHER" id="PTHR22650">
    <property type="entry name" value="GLYCOPROTEIN IB BETA"/>
    <property type="match status" value="1"/>
</dbReference>
<dbReference type="GO" id="GO:0007155">
    <property type="term" value="P:cell adhesion"/>
    <property type="evidence" value="ECO:0007669"/>
    <property type="project" value="UniProtKB-KW"/>
</dbReference>
<evidence type="ECO:0008006" key="17">
    <source>
        <dbReference type="Google" id="ProtNLM"/>
    </source>
</evidence>
<gene>
    <name evidence="15" type="primary">LOC103277942</name>
</gene>
<dbReference type="GeneID" id="103277942"/>
<reference evidence="15" key="3">
    <citation type="submission" date="2025-09" db="UniProtKB">
        <authorList>
            <consortium name="Ensembl"/>
        </authorList>
    </citation>
    <scope>IDENTIFICATION</scope>
</reference>
<evidence type="ECO:0000256" key="9">
    <source>
        <dbReference type="ARBA" id="ARBA00023136"/>
    </source>
</evidence>
<dbReference type="KEGG" id="acs:103277942"/>
<dbReference type="SMART" id="SM00082">
    <property type="entry name" value="LRRCT"/>
    <property type="match status" value="1"/>
</dbReference>
<feature type="domain" description="LRRCT" evidence="14">
    <location>
        <begin position="107"/>
        <end position="159"/>
    </location>
</feature>
<dbReference type="OrthoDB" id="72369at2759"/>
<evidence type="ECO:0000256" key="11">
    <source>
        <dbReference type="SAM" id="Phobius"/>
    </source>
</evidence>
<keyword evidence="6" id="KW-0130">Cell adhesion</keyword>
<evidence type="ECO:0000256" key="3">
    <source>
        <dbReference type="ARBA" id="ARBA00022692"/>
    </source>
</evidence>
<dbReference type="InterPro" id="IPR052313">
    <property type="entry name" value="GPIb-IX-V_Complex"/>
</dbReference>
<dbReference type="InParanoid" id="G1KN95"/>
<dbReference type="SMART" id="SM00013">
    <property type="entry name" value="LRRNT"/>
    <property type="match status" value="1"/>
</dbReference>
<keyword evidence="5 12" id="KW-0732">Signal</keyword>
<feature type="transmembrane region" description="Helical" evidence="11">
    <location>
        <begin position="168"/>
        <end position="190"/>
    </location>
</feature>
<dbReference type="STRING" id="28377.ENSACAP00000012870"/>
<dbReference type="SUPFAM" id="SSF52058">
    <property type="entry name" value="L domain-like"/>
    <property type="match status" value="1"/>
</dbReference>
<proteinExistence type="predicted"/>
<evidence type="ECO:0000256" key="5">
    <source>
        <dbReference type="ARBA" id="ARBA00022729"/>
    </source>
</evidence>
<evidence type="ECO:0000256" key="4">
    <source>
        <dbReference type="ARBA" id="ARBA00022696"/>
    </source>
</evidence>
<keyword evidence="2" id="KW-0433">Leucine-rich repeat</keyword>
<keyword evidence="3 11" id="KW-0812">Transmembrane</keyword>
<evidence type="ECO:0000256" key="8">
    <source>
        <dbReference type="ARBA" id="ARBA00023084"/>
    </source>
</evidence>
<feature type="chain" id="PRO_5003413830" description="LRRCT domain-containing protein" evidence="12">
    <location>
        <begin position="40"/>
        <end position="237"/>
    </location>
</feature>
<dbReference type="Bgee" id="ENSACAG00000013124">
    <property type="expression patterns" value="Expressed in lung and 6 other cell types or tissues"/>
</dbReference>
<keyword evidence="9 11" id="KW-0472">Membrane</keyword>
<evidence type="ECO:0000259" key="13">
    <source>
        <dbReference type="SMART" id="SM00013"/>
    </source>
</evidence>
<comment type="subcellular location">
    <subcellularLocation>
        <location evidence="1">Membrane</location>
        <topology evidence="1">Single-pass type I membrane protein</topology>
    </subcellularLocation>
</comment>
<reference evidence="15 16" key="1">
    <citation type="submission" date="2009-12" db="EMBL/GenBank/DDBJ databases">
        <title>The Genome Sequence of Anolis carolinensis (Green Anole Lizard).</title>
        <authorList>
            <consortium name="The Genome Sequencing Platform"/>
            <person name="Di Palma F."/>
            <person name="Alfoldi J."/>
            <person name="Heiman D."/>
            <person name="Young S."/>
            <person name="Grabherr M."/>
            <person name="Johnson J."/>
            <person name="Lander E.S."/>
            <person name="Lindblad-Toh K."/>
        </authorList>
    </citation>
    <scope>NUCLEOTIDE SEQUENCE [LARGE SCALE GENOMIC DNA]</scope>
    <source>
        <strain evidence="15 16">JBL SC #1</strain>
    </source>
</reference>
<evidence type="ECO:0000256" key="6">
    <source>
        <dbReference type="ARBA" id="ARBA00022889"/>
    </source>
</evidence>
<dbReference type="eggNOG" id="KOG0619">
    <property type="taxonomic scope" value="Eukaryota"/>
</dbReference>
<dbReference type="InterPro" id="IPR032675">
    <property type="entry name" value="LRR_dom_sf"/>
</dbReference>
<evidence type="ECO:0000256" key="12">
    <source>
        <dbReference type="SAM" id="SignalP"/>
    </source>
</evidence>
<feature type="domain" description="LRRNT" evidence="13">
    <location>
        <begin position="41"/>
        <end position="77"/>
    </location>
</feature>
<sequence>MKIKECKTANKVVSPCIWDLKMVTCQGLLFFLFLETASASSCPDRCACSPSDQNPLKVDCSFRELVTLPHLPSSTQELYLQENNLETIESGAFDNLQMVQVINLSSNPWHCDCGILYLRNWLEDQAESMHTGGVNCFTPPSLHKRPISELKRNELPSCSTPQILCSDLLFFDALIFLVVFIILLICGFLITRRTKFKVEVCDTHTNISRTLPSTSYQLKRRTRRVSSNPSLLVTIVP</sequence>
<dbReference type="InterPro" id="IPR001611">
    <property type="entry name" value="Leu-rich_rpt"/>
</dbReference>
<keyword evidence="7 11" id="KW-1133">Transmembrane helix</keyword>
<evidence type="ECO:0000256" key="2">
    <source>
        <dbReference type="ARBA" id="ARBA00022614"/>
    </source>
</evidence>
<feature type="signal peptide" evidence="12">
    <location>
        <begin position="1"/>
        <end position="39"/>
    </location>
</feature>
<dbReference type="Proteomes" id="UP000001646">
    <property type="component" value="Chromosome 2"/>
</dbReference>
<dbReference type="AlphaFoldDB" id="G1KN95"/>
<dbReference type="GO" id="GO:0007596">
    <property type="term" value="P:blood coagulation"/>
    <property type="evidence" value="ECO:0007669"/>
    <property type="project" value="UniProtKB-KW"/>
</dbReference>
<keyword evidence="10" id="KW-1015">Disulfide bond</keyword>
<dbReference type="InterPro" id="IPR000483">
    <property type="entry name" value="Cys-rich_flank_reg_C"/>
</dbReference>
<evidence type="ECO:0000256" key="1">
    <source>
        <dbReference type="ARBA" id="ARBA00004479"/>
    </source>
</evidence>
<dbReference type="Pfam" id="PF13855">
    <property type="entry name" value="LRR_8"/>
    <property type="match status" value="1"/>
</dbReference>
<dbReference type="GeneTree" id="ENSGT00530000064244"/>
<dbReference type="InterPro" id="IPR000372">
    <property type="entry name" value="LRRNT"/>
</dbReference>
<keyword evidence="8" id="KW-0094">Blood coagulation</keyword>
<evidence type="ECO:0000259" key="14">
    <source>
        <dbReference type="SMART" id="SM00082"/>
    </source>
</evidence>
<dbReference type="Ensembl" id="ENSACAT00000013127.4">
    <property type="protein sequence ID" value="ENSACAP00000012870.3"/>
    <property type="gene ID" value="ENSACAG00000013124.4"/>
</dbReference>
<keyword evidence="16" id="KW-1185">Reference proteome</keyword>
<evidence type="ECO:0000313" key="16">
    <source>
        <dbReference type="Proteomes" id="UP000001646"/>
    </source>
</evidence>
<protein>
    <recommendedName>
        <fullName evidence="17">LRRCT domain-containing protein</fullName>
    </recommendedName>
</protein>
<keyword evidence="4" id="KW-0356">Hemostasis</keyword>
<name>G1KN95_ANOCA</name>
<evidence type="ECO:0000256" key="7">
    <source>
        <dbReference type="ARBA" id="ARBA00022989"/>
    </source>
</evidence>
<dbReference type="HOGENOM" id="CLU_094615_1_0_1"/>
<dbReference type="PANTHER" id="PTHR22650:SF9">
    <property type="entry name" value="LRRCT DOMAIN-CONTAINING PROTEIN"/>
    <property type="match status" value="1"/>
</dbReference>
<evidence type="ECO:0000313" key="15">
    <source>
        <dbReference type="Ensembl" id="ENSACAP00000012870.3"/>
    </source>
</evidence>